<dbReference type="AlphaFoldDB" id="D5P9Y4"/>
<reference evidence="2 3" key="1">
    <citation type="submission" date="2010-04" db="EMBL/GenBank/DDBJ databases">
        <authorList>
            <person name="Muzny D."/>
            <person name="Qin X."/>
            <person name="Deng J."/>
            <person name="Jiang H."/>
            <person name="Liu Y."/>
            <person name="Qu J."/>
            <person name="Song X.-Z."/>
            <person name="Zhang L."/>
            <person name="Thornton R."/>
            <person name="Coyle M."/>
            <person name="Francisco L."/>
            <person name="Jackson L."/>
            <person name="Javaid M."/>
            <person name="Korchina V."/>
            <person name="Kovar C."/>
            <person name="Mata R."/>
            <person name="Mathew T."/>
            <person name="Ngo R."/>
            <person name="Nguyen L."/>
            <person name="Nguyen N."/>
            <person name="Okwuonu G."/>
            <person name="Ongeri F."/>
            <person name="Pham C."/>
            <person name="Simmons D."/>
            <person name="Wilczek-Boney K."/>
            <person name="Hale W."/>
            <person name="Jakkamsetti A."/>
            <person name="Pham P."/>
            <person name="Ruth R."/>
            <person name="San Lucas F."/>
            <person name="Warren J."/>
            <person name="Zhang J."/>
            <person name="Zhao Z."/>
            <person name="Zhou C."/>
            <person name="Zhu D."/>
            <person name="Lee S."/>
            <person name="Bess C."/>
            <person name="Blankenburg K."/>
            <person name="Forbes L."/>
            <person name="Fu Q."/>
            <person name="Gubbala S."/>
            <person name="Hirani K."/>
            <person name="Jayaseelan J.C."/>
            <person name="Lara F."/>
            <person name="Munidasa M."/>
            <person name="Palculict T."/>
            <person name="Patil S."/>
            <person name="Pu L.-L."/>
            <person name="Saada N."/>
            <person name="Tang L."/>
            <person name="Weissenberger G."/>
            <person name="Zhu Y."/>
            <person name="Hemphill L."/>
            <person name="Shang Y."/>
            <person name="Youmans B."/>
            <person name="Ayvaz T."/>
            <person name="Ross M."/>
            <person name="Santibanez J."/>
            <person name="Aqrawi P."/>
            <person name="Gross S."/>
            <person name="Joshi V."/>
            <person name="Fowler G."/>
            <person name="Nazareth L."/>
            <person name="Reid J."/>
            <person name="Worley K."/>
            <person name="Petrosino J."/>
            <person name="Highlander S."/>
            <person name="Gibbs R."/>
        </authorList>
    </citation>
    <scope>NUCLEOTIDE SEQUENCE [LARGE SCALE GENOMIC DNA]</scope>
    <source>
        <strain evidence="2 3">ATCC BAA-614</strain>
    </source>
</reference>
<comment type="caution">
    <text evidence="2">The sequence shown here is derived from an EMBL/GenBank/DDBJ whole genome shotgun (WGS) entry which is preliminary data.</text>
</comment>
<evidence type="ECO:0000256" key="1">
    <source>
        <dbReference type="SAM" id="MobiDB-lite"/>
    </source>
</evidence>
<feature type="compositionally biased region" description="Basic residues" evidence="1">
    <location>
        <begin position="1"/>
        <end position="10"/>
    </location>
</feature>
<gene>
    <name evidence="2" type="ORF">HMPREF0591_2978</name>
</gene>
<dbReference type="RefSeq" id="WP_007167010.1">
    <property type="nucleotide sequence ID" value="NZ_GG770553.1"/>
</dbReference>
<evidence type="ECO:0000313" key="3">
    <source>
        <dbReference type="Proteomes" id="UP000003653"/>
    </source>
</evidence>
<accession>D5P9Y4</accession>
<feature type="region of interest" description="Disordered" evidence="1">
    <location>
        <begin position="75"/>
        <end position="94"/>
    </location>
</feature>
<proteinExistence type="predicted"/>
<dbReference type="HOGENOM" id="CLU_2383052_0_0_11"/>
<sequence>MSPQAHRRGPKPNPDRGQNTGYRATARQRFELQMAGPFIGSANLQETIDTAVGEFLDRMRQVPGYAAALLAAENSQRTRAGVRDINSDEASGDD</sequence>
<organism evidence="2 3">
    <name type="scientific">Mycobacterium parascrofulaceum ATCC BAA-614</name>
    <dbReference type="NCBI Taxonomy" id="525368"/>
    <lineage>
        <taxon>Bacteria</taxon>
        <taxon>Bacillati</taxon>
        <taxon>Actinomycetota</taxon>
        <taxon>Actinomycetes</taxon>
        <taxon>Mycobacteriales</taxon>
        <taxon>Mycobacteriaceae</taxon>
        <taxon>Mycobacterium</taxon>
        <taxon>Mycobacterium simiae complex</taxon>
    </lineage>
</organism>
<evidence type="ECO:0000313" key="2">
    <source>
        <dbReference type="EMBL" id="EFG77110.1"/>
    </source>
</evidence>
<name>D5P9Y4_9MYCO</name>
<feature type="region of interest" description="Disordered" evidence="1">
    <location>
        <begin position="1"/>
        <end position="25"/>
    </location>
</feature>
<dbReference type="EMBL" id="ADNV01000230">
    <property type="protein sequence ID" value="EFG77110.1"/>
    <property type="molecule type" value="Genomic_DNA"/>
</dbReference>
<protein>
    <submittedName>
        <fullName evidence="2">Uncharacterized protein</fullName>
    </submittedName>
</protein>
<dbReference type="Proteomes" id="UP000003653">
    <property type="component" value="Unassembled WGS sequence"/>
</dbReference>
<keyword evidence="3" id="KW-1185">Reference proteome</keyword>